<accession>A0A1D3L0U3</accession>
<keyword evidence="5" id="KW-0575">Peroxidase</keyword>
<keyword evidence="1" id="KW-0813">Transport</keyword>
<dbReference type="SUPFAM" id="SSF57802">
    <property type="entry name" value="Rubredoxin-like"/>
    <property type="match status" value="1"/>
</dbReference>
<dbReference type="InterPro" id="IPR012347">
    <property type="entry name" value="Ferritin-like"/>
</dbReference>
<evidence type="ECO:0000256" key="2">
    <source>
        <dbReference type="ARBA" id="ARBA00022982"/>
    </source>
</evidence>
<reference evidence="5 6" key="1">
    <citation type="submission" date="2016-08" db="EMBL/GenBank/DDBJ databases">
        <authorList>
            <person name="Seilhamer J.J."/>
        </authorList>
    </citation>
    <scope>NUCLEOTIDE SEQUENCE [LARGE SCALE GENOMIC DNA]</scope>
    <source>
        <strain evidence="5">Buetzberg</strain>
    </source>
</reference>
<dbReference type="PANTHER" id="PTHR33746">
    <property type="entry name" value="RUBRERYTHRIN"/>
    <property type="match status" value="1"/>
</dbReference>
<dbReference type="Pfam" id="PF21349">
    <property type="entry name" value="RUBY_RBDX"/>
    <property type="match status" value="1"/>
</dbReference>
<dbReference type="KEGG" id="mcub:MCBB_0720"/>
<dbReference type="InterPro" id="IPR048574">
    <property type="entry name" value="RUBY_RBDX"/>
</dbReference>
<dbReference type="PROSITE" id="PS50905">
    <property type="entry name" value="FERRITIN_LIKE"/>
    <property type="match status" value="1"/>
</dbReference>
<dbReference type="Pfam" id="PF02915">
    <property type="entry name" value="Rubrerythrin"/>
    <property type="match status" value="1"/>
</dbReference>
<sequence length="163" mass="18252">MSSMDNLKEAFAGESQANRKYLAFAKKADEEGFKQIAKLFRAAAEAETVHAHNHLEIMGGIKSTKENLEEAISGETEEFEEMYPNFIVEAKAEKNDKAVWTFDVANKVEQIHAVLYQKALENIGNNKEVDYYVCGFCGNTVEDEAPEKCPICGAPKSEFFKVD</sequence>
<dbReference type="Gene3D" id="2.20.28.10">
    <property type="match status" value="1"/>
</dbReference>
<dbReference type="EMBL" id="LT607756">
    <property type="protein sequence ID" value="SCG85291.1"/>
    <property type="molecule type" value="Genomic_DNA"/>
</dbReference>
<keyword evidence="5" id="KW-0560">Oxidoreductase</keyword>
<dbReference type="GO" id="GO:0016692">
    <property type="term" value="F:NADH peroxidase activity"/>
    <property type="evidence" value="ECO:0007669"/>
    <property type="project" value="UniProtKB-EC"/>
</dbReference>
<dbReference type="RefSeq" id="WP_071906476.1">
    <property type="nucleotide sequence ID" value="NZ_LT607756.1"/>
</dbReference>
<dbReference type="InterPro" id="IPR003251">
    <property type="entry name" value="Rr_diiron-bd_dom"/>
</dbReference>
<feature type="domain" description="Rubredoxin-like" evidence="3">
    <location>
        <begin position="129"/>
        <end position="162"/>
    </location>
</feature>
<proteinExistence type="predicted"/>
<protein>
    <submittedName>
        <fullName evidence="5">Rubrerythrin-2</fullName>
        <ecNumber evidence="5">1.11.1.1</ecNumber>
    </submittedName>
</protein>
<dbReference type="PANTHER" id="PTHR33746:SF4">
    <property type="entry name" value="RUBRERYTHRIN"/>
    <property type="match status" value="1"/>
</dbReference>
<dbReference type="GeneID" id="30411574"/>
<evidence type="ECO:0000313" key="5">
    <source>
        <dbReference type="EMBL" id="SCG85291.1"/>
    </source>
</evidence>
<dbReference type="GO" id="GO:0005506">
    <property type="term" value="F:iron ion binding"/>
    <property type="evidence" value="ECO:0007669"/>
    <property type="project" value="InterPro"/>
</dbReference>
<dbReference type="STRING" id="118062.MCBB_0720"/>
<evidence type="ECO:0000259" key="4">
    <source>
        <dbReference type="PROSITE" id="PS50905"/>
    </source>
</evidence>
<dbReference type="Proteomes" id="UP000094707">
    <property type="component" value="Chromosome I"/>
</dbReference>
<dbReference type="CDD" id="cd01041">
    <property type="entry name" value="Rubrerythrin"/>
    <property type="match status" value="1"/>
</dbReference>
<name>A0A1D3L0U3_9EURY</name>
<organism evidence="5 6">
    <name type="scientific">Methanobacterium congolense</name>
    <dbReference type="NCBI Taxonomy" id="118062"/>
    <lineage>
        <taxon>Archaea</taxon>
        <taxon>Methanobacteriati</taxon>
        <taxon>Methanobacteriota</taxon>
        <taxon>Methanomada group</taxon>
        <taxon>Methanobacteria</taxon>
        <taxon>Methanobacteriales</taxon>
        <taxon>Methanobacteriaceae</taxon>
        <taxon>Methanobacterium</taxon>
    </lineage>
</organism>
<feature type="domain" description="Ferritin-like diiron" evidence="4">
    <location>
        <begin position="1"/>
        <end position="127"/>
    </location>
</feature>
<dbReference type="InterPro" id="IPR052753">
    <property type="entry name" value="Rbr2/Nigerythrin"/>
</dbReference>
<gene>
    <name evidence="5" type="primary">rbr2</name>
    <name evidence="5" type="ORF">MCBB_0720</name>
</gene>
<evidence type="ECO:0000313" key="6">
    <source>
        <dbReference type="Proteomes" id="UP000094707"/>
    </source>
</evidence>
<dbReference type="EC" id="1.11.1.1" evidence="5"/>
<keyword evidence="2" id="KW-0249">Electron transport</keyword>
<dbReference type="AlphaFoldDB" id="A0A1D3L0U3"/>
<evidence type="ECO:0000259" key="3">
    <source>
        <dbReference type="PROSITE" id="PS50903"/>
    </source>
</evidence>
<dbReference type="PATRIC" id="fig|129848.4.peg.725"/>
<dbReference type="InterPro" id="IPR024934">
    <property type="entry name" value="Rubredoxin-like_dom"/>
</dbReference>
<dbReference type="Gene3D" id="1.20.1260.10">
    <property type="match status" value="1"/>
</dbReference>
<evidence type="ECO:0000256" key="1">
    <source>
        <dbReference type="ARBA" id="ARBA00022448"/>
    </source>
</evidence>
<dbReference type="SUPFAM" id="SSF47240">
    <property type="entry name" value="Ferritin-like"/>
    <property type="match status" value="1"/>
</dbReference>
<dbReference type="CDD" id="cd00729">
    <property type="entry name" value="rubredoxin_SM"/>
    <property type="match status" value="1"/>
</dbReference>
<dbReference type="PROSITE" id="PS50903">
    <property type="entry name" value="RUBREDOXIN_LIKE"/>
    <property type="match status" value="1"/>
</dbReference>
<keyword evidence="6" id="KW-1185">Reference proteome</keyword>
<dbReference type="InterPro" id="IPR009078">
    <property type="entry name" value="Ferritin-like_SF"/>
</dbReference>
<dbReference type="InterPro" id="IPR009040">
    <property type="entry name" value="Ferritin-like_diiron"/>
</dbReference>
<dbReference type="OrthoDB" id="45654at2157"/>